<evidence type="ECO:0000256" key="1">
    <source>
        <dbReference type="SAM" id="MobiDB-lite"/>
    </source>
</evidence>
<feature type="compositionally biased region" description="Low complexity" evidence="1">
    <location>
        <begin position="60"/>
        <end position="75"/>
    </location>
</feature>
<evidence type="ECO:0000313" key="2">
    <source>
        <dbReference type="EMBL" id="ETN68612.1"/>
    </source>
</evidence>
<dbReference type="KEGG" id="nai:NECAME_15732"/>
<gene>
    <name evidence="2" type="ORF">NECAME_15732</name>
</gene>
<organism evidence="2 3">
    <name type="scientific">Necator americanus</name>
    <name type="common">Human hookworm</name>
    <dbReference type="NCBI Taxonomy" id="51031"/>
    <lineage>
        <taxon>Eukaryota</taxon>
        <taxon>Metazoa</taxon>
        <taxon>Ecdysozoa</taxon>
        <taxon>Nematoda</taxon>
        <taxon>Chromadorea</taxon>
        <taxon>Rhabditida</taxon>
        <taxon>Rhabditina</taxon>
        <taxon>Rhabditomorpha</taxon>
        <taxon>Strongyloidea</taxon>
        <taxon>Ancylostomatidae</taxon>
        <taxon>Bunostominae</taxon>
        <taxon>Necator</taxon>
    </lineage>
</organism>
<name>W2SIN6_NECAM</name>
<dbReference type="EMBL" id="KI669233">
    <property type="protein sequence ID" value="ETN68612.1"/>
    <property type="molecule type" value="Genomic_DNA"/>
</dbReference>
<dbReference type="Proteomes" id="UP000053676">
    <property type="component" value="Unassembled WGS sequence"/>
</dbReference>
<feature type="compositionally biased region" description="Gly residues" evidence="1">
    <location>
        <begin position="50"/>
        <end position="59"/>
    </location>
</feature>
<feature type="region of interest" description="Disordered" evidence="1">
    <location>
        <begin position="18"/>
        <end position="106"/>
    </location>
</feature>
<evidence type="ECO:0008006" key="4">
    <source>
        <dbReference type="Google" id="ProtNLM"/>
    </source>
</evidence>
<dbReference type="AlphaFoldDB" id="W2SIN6"/>
<evidence type="ECO:0000313" key="3">
    <source>
        <dbReference type="Proteomes" id="UP000053676"/>
    </source>
</evidence>
<protein>
    <recommendedName>
        <fullName evidence="4">Collagen triple helix repeat protein</fullName>
    </recommendedName>
</protein>
<sequence length="106" mass="11132">MNLVNPFCKATSLKILGFGTNKPLSNSRPLHDRLGRRTTGTQNGLPGRNGNPGGRGNDGQPGSPGSDGAPGPDAGYCPCPPRTADDPGRYVQGPMSQEYAKKKKRV</sequence>
<accession>W2SIN6</accession>
<keyword evidence="3" id="KW-1185">Reference proteome</keyword>
<reference evidence="3" key="1">
    <citation type="journal article" date="2014" name="Nat. Genet.">
        <title>Genome of the human hookworm Necator americanus.</title>
        <authorList>
            <person name="Tang Y.T."/>
            <person name="Gao X."/>
            <person name="Rosa B.A."/>
            <person name="Abubucker S."/>
            <person name="Hallsworth-Pepin K."/>
            <person name="Martin J."/>
            <person name="Tyagi R."/>
            <person name="Heizer E."/>
            <person name="Zhang X."/>
            <person name="Bhonagiri-Palsikar V."/>
            <person name="Minx P."/>
            <person name="Warren W.C."/>
            <person name="Wang Q."/>
            <person name="Zhan B."/>
            <person name="Hotez P.J."/>
            <person name="Sternberg P.W."/>
            <person name="Dougall A."/>
            <person name="Gaze S.T."/>
            <person name="Mulvenna J."/>
            <person name="Sotillo J."/>
            <person name="Ranganathan S."/>
            <person name="Rabelo E.M."/>
            <person name="Wilson R.K."/>
            <person name="Felgner P.L."/>
            <person name="Bethony J."/>
            <person name="Hawdon J.M."/>
            <person name="Gasser R.B."/>
            <person name="Loukas A."/>
            <person name="Mitreva M."/>
        </authorList>
    </citation>
    <scope>NUCLEOTIDE SEQUENCE [LARGE SCALE GENOMIC DNA]</scope>
</reference>
<proteinExistence type="predicted"/>